<protein>
    <submittedName>
        <fullName evidence="9">Cytosine permease</fullName>
    </submittedName>
</protein>
<gene>
    <name evidence="9" type="ORF">GCM10009304_29000</name>
</gene>
<feature type="transmembrane region" description="Helical" evidence="8">
    <location>
        <begin position="351"/>
        <end position="371"/>
    </location>
</feature>
<name>A0A917UZK6_9PSED</name>
<reference evidence="9" key="1">
    <citation type="journal article" date="2014" name="Int. J. Syst. Evol. Microbiol.">
        <title>Complete genome sequence of Corynebacterium casei LMG S-19264T (=DSM 44701T), isolated from a smear-ripened cheese.</title>
        <authorList>
            <consortium name="US DOE Joint Genome Institute (JGI-PGF)"/>
            <person name="Walter F."/>
            <person name="Albersmeier A."/>
            <person name="Kalinowski J."/>
            <person name="Ruckert C."/>
        </authorList>
    </citation>
    <scope>NUCLEOTIDE SEQUENCE</scope>
    <source>
        <strain evidence="9">JCM 30078</strain>
    </source>
</reference>
<evidence type="ECO:0000256" key="3">
    <source>
        <dbReference type="ARBA" id="ARBA00022448"/>
    </source>
</evidence>
<dbReference type="Proteomes" id="UP000635983">
    <property type="component" value="Unassembled WGS sequence"/>
</dbReference>
<dbReference type="GO" id="GO:0005886">
    <property type="term" value="C:plasma membrane"/>
    <property type="evidence" value="ECO:0007669"/>
    <property type="project" value="TreeGrafter"/>
</dbReference>
<feature type="transmembrane region" description="Helical" evidence="8">
    <location>
        <begin position="139"/>
        <end position="161"/>
    </location>
</feature>
<dbReference type="PANTHER" id="PTHR31806">
    <property type="entry name" value="PURINE-CYTOSINE PERMEASE FCY2-RELATED"/>
    <property type="match status" value="1"/>
</dbReference>
<dbReference type="PIRSF" id="PIRSF002744">
    <property type="entry name" value="Pur-cyt_permease"/>
    <property type="match status" value="1"/>
</dbReference>
<feature type="transmembrane region" description="Helical" evidence="8">
    <location>
        <begin position="434"/>
        <end position="451"/>
    </location>
</feature>
<keyword evidence="3 7" id="KW-0813">Transport</keyword>
<feature type="transmembrane region" description="Helical" evidence="8">
    <location>
        <begin position="200"/>
        <end position="220"/>
    </location>
</feature>
<keyword evidence="6 7" id="KW-0472">Membrane</keyword>
<evidence type="ECO:0000256" key="1">
    <source>
        <dbReference type="ARBA" id="ARBA00004141"/>
    </source>
</evidence>
<evidence type="ECO:0000256" key="2">
    <source>
        <dbReference type="ARBA" id="ARBA00008974"/>
    </source>
</evidence>
<dbReference type="Gene3D" id="1.10.4160.10">
    <property type="entry name" value="Hydantoin permease"/>
    <property type="match status" value="1"/>
</dbReference>
<organism evidence="9 10">
    <name type="scientific">Pseudomonas matsuisoli</name>
    <dbReference type="NCBI Taxonomy" id="1515666"/>
    <lineage>
        <taxon>Bacteria</taxon>
        <taxon>Pseudomonadati</taxon>
        <taxon>Pseudomonadota</taxon>
        <taxon>Gammaproteobacteria</taxon>
        <taxon>Pseudomonadales</taxon>
        <taxon>Pseudomonadaceae</taxon>
        <taxon>Pseudomonas</taxon>
    </lineage>
</organism>
<dbReference type="PANTHER" id="PTHR31806:SF1">
    <property type="entry name" value="PURINE-CYTOSINE PERMEASE FCY2-RELATED"/>
    <property type="match status" value="1"/>
</dbReference>
<comment type="subcellular location">
    <subcellularLocation>
        <location evidence="1">Membrane</location>
        <topology evidence="1">Multi-pass membrane protein</topology>
    </subcellularLocation>
</comment>
<proteinExistence type="inferred from homology"/>
<feature type="transmembrane region" description="Helical" evidence="8">
    <location>
        <begin position="32"/>
        <end position="52"/>
    </location>
</feature>
<feature type="transmembrane region" description="Helical" evidence="8">
    <location>
        <begin position="102"/>
        <end position="127"/>
    </location>
</feature>
<evidence type="ECO:0000256" key="5">
    <source>
        <dbReference type="ARBA" id="ARBA00022989"/>
    </source>
</evidence>
<evidence type="ECO:0000256" key="7">
    <source>
        <dbReference type="PIRNR" id="PIRNR002744"/>
    </source>
</evidence>
<keyword evidence="10" id="KW-1185">Reference proteome</keyword>
<evidence type="ECO:0000313" key="9">
    <source>
        <dbReference type="EMBL" id="GGK01414.1"/>
    </source>
</evidence>
<dbReference type="RefSeq" id="WP_188983961.1">
    <property type="nucleotide sequence ID" value="NZ_BMPO01000006.1"/>
</dbReference>
<dbReference type="AlphaFoldDB" id="A0A917UZK6"/>
<feature type="transmembrane region" description="Helical" evidence="8">
    <location>
        <begin position="240"/>
        <end position="264"/>
    </location>
</feature>
<keyword evidence="4 8" id="KW-0812">Transmembrane</keyword>
<comment type="similarity">
    <text evidence="2 7">Belongs to the purine-cytosine permease (2.A.39) family.</text>
</comment>
<keyword evidence="5 8" id="KW-1133">Transmembrane helix</keyword>
<evidence type="ECO:0000256" key="8">
    <source>
        <dbReference type="SAM" id="Phobius"/>
    </source>
</evidence>
<feature type="transmembrane region" description="Helical" evidence="8">
    <location>
        <begin position="402"/>
        <end position="422"/>
    </location>
</feature>
<dbReference type="EMBL" id="BMPO01000006">
    <property type="protein sequence ID" value="GGK01414.1"/>
    <property type="molecule type" value="Genomic_DNA"/>
</dbReference>
<accession>A0A917UZK6</accession>
<feature type="transmembrane region" description="Helical" evidence="8">
    <location>
        <begin position="326"/>
        <end position="345"/>
    </location>
</feature>
<sequence length="472" mass="50761">MSHSPGSEELIESNSVGQVDPANRHGRVRDLFTLWFSTNIAPLPIVTGAMSIQVFDLSLVWAICAIVVGHMIGGIVLGLASAQGPQLGLPQMLQSRGQFGRYGALLVVVIAAILYVGFFISNCVLAGKSIHTMVPAMPLEGAILTGACAATLIGILGYNFIHTLNRLGTWVMGFGLLGGFVFLFINGLPEGFASRGGFNIAGWLAMASLGAIWQMSFAPYTSDYSRYLPEDVGIWKPFIATYSGAVLGTSLCFIFGTLVALTVAPDADIMGAVKGATGEFGPVLMVLFILSIISHNALNLYGAVLALITSVQTFAADWTPSRRARVVLSGVLLIACCAVAVTAPADFIAKFMKLILAMMIVLVPWATLNLMDFYIVQRMRYHVPSLFAQDGGIYGRYNPNAVTAYLIGIIVQLPFISTPIYTGPVVAYLDGADLSWLVCIIVTAPLYWLLARRDTPYRRQQISTLSRWASAN</sequence>
<evidence type="ECO:0000256" key="4">
    <source>
        <dbReference type="ARBA" id="ARBA00022692"/>
    </source>
</evidence>
<reference evidence="9" key="2">
    <citation type="submission" date="2020-09" db="EMBL/GenBank/DDBJ databases">
        <authorList>
            <person name="Sun Q."/>
            <person name="Ohkuma M."/>
        </authorList>
    </citation>
    <scope>NUCLEOTIDE SEQUENCE</scope>
    <source>
        <strain evidence="9">JCM 30078</strain>
    </source>
</reference>
<dbReference type="InterPro" id="IPR001248">
    <property type="entry name" value="Pur-cyt_permease"/>
</dbReference>
<feature type="transmembrane region" description="Helical" evidence="8">
    <location>
        <begin position="167"/>
        <end position="188"/>
    </location>
</feature>
<feature type="transmembrane region" description="Helical" evidence="8">
    <location>
        <begin position="59"/>
        <end position="82"/>
    </location>
</feature>
<evidence type="ECO:0000256" key="6">
    <source>
        <dbReference type="ARBA" id="ARBA00023136"/>
    </source>
</evidence>
<comment type="caution">
    <text evidence="9">The sequence shown here is derived from an EMBL/GenBank/DDBJ whole genome shotgun (WGS) entry which is preliminary data.</text>
</comment>
<dbReference type="Pfam" id="PF02133">
    <property type="entry name" value="Transp_cyt_pur"/>
    <property type="match status" value="1"/>
</dbReference>
<dbReference type="InterPro" id="IPR026030">
    <property type="entry name" value="Pur-cyt_permease_Fcy2/21/22"/>
</dbReference>
<evidence type="ECO:0000313" key="10">
    <source>
        <dbReference type="Proteomes" id="UP000635983"/>
    </source>
</evidence>
<dbReference type="GO" id="GO:0022857">
    <property type="term" value="F:transmembrane transporter activity"/>
    <property type="evidence" value="ECO:0007669"/>
    <property type="project" value="InterPro"/>
</dbReference>